<dbReference type="Proteomes" id="UP000293719">
    <property type="component" value="Chromosome"/>
</dbReference>
<keyword evidence="2" id="KW-1185">Reference proteome</keyword>
<name>A0A4P6UZ95_9HYPH</name>
<dbReference type="AlphaFoldDB" id="A0A4P6UZ95"/>
<accession>A0A4P6UZ95</accession>
<sequence>MNARTLVLAALTALVLVPAAYVVLADRDLSATIADVEQRVATRARAAETKWSGAGSTDLPAPVRAYFAFVFPDGVPAHDYVEIDMAGRFRRPLTETFSDITARQVISLRAPDLVFSARVPVFGPVWATAYDIYIGGEMEMAARLLSTVTVMEETSTPALDRTSLRRWLLESPAYPMALLPGGPVTWEPIDDRRARAIVSAHGLTAALIATFDARGALVRFDAEADGDLETPYHGSGEHTARSDYRLVDGVRIPFSFTIARAAGGETFPFWEGRITDIRFGGR</sequence>
<proteinExistence type="predicted"/>
<dbReference type="Pfam" id="PF21900">
    <property type="entry name" value="DUF6920"/>
    <property type="match status" value="1"/>
</dbReference>
<protein>
    <submittedName>
        <fullName evidence="1">Uncharacterized protein</fullName>
    </submittedName>
</protein>
<gene>
    <name evidence="1" type="ORF">E0E05_01040</name>
</gene>
<dbReference type="InterPro" id="IPR054213">
    <property type="entry name" value="DUF6920"/>
</dbReference>
<dbReference type="RefSeq" id="WP_131615001.1">
    <property type="nucleotide sequence ID" value="NZ_CP036532.1"/>
</dbReference>
<evidence type="ECO:0000313" key="1">
    <source>
        <dbReference type="EMBL" id="QBK29300.1"/>
    </source>
</evidence>
<dbReference type="OrthoDB" id="3671061at2"/>
<evidence type="ECO:0000313" key="2">
    <source>
        <dbReference type="Proteomes" id="UP000293719"/>
    </source>
</evidence>
<dbReference type="EMBL" id="CP036532">
    <property type="protein sequence ID" value="QBK29300.1"/>
    <property type="molecule type" value="Genomic_DNA"/>
</dbReference>
<dbReference type="KEGG" id="rpod:E0E05_01040"/>
<organism evidence="1 2">
    <name type="scientific">Roseitalea porphyridii</name>
    <dbReference type="NCBI Taxonomy" id="1852022"/>
    <lineage>
        <taxon>Bacteria</taxon>
        <taxon>Pseudomonadati</taxon>
        <taxon>Pseudomonadota</taxon>
        <taxon>Alphaproteobacteria</taxon>
        <taxon>Hyphomicrobiales</taxon>
        <taxon>Ahrensiaceae</taxon>
        <taxon>Roseitalea</taxon>
    </lineage>
</organism>
<reference evidence="1 2" key="1">
    <citation type="journal article" date="2017" name="Int. J. Syst. Evol. Microbiol.">
        <title>Roseitalea porphyridii gen. nov., sp. nov., isolated from a red alga, and reclassification of Hoeflea suaedae Chung et al. 2013 as Pseudohoeflea suaedae gen. nov., comb. nov.</title>
        <authorList>
            <person name="Hyeon J.W."/>
            <person name="Jeong S.E."/>
            <person name="Baek K."/>
            <person name="Jeon C.O."/>
        </authorList>
    </citation>
    <scope>NUCLEOTIDE SEQUENCE [LARGE SCALE GENOMIC DNA]</scope>
    <source>
        <strain evidence="1 2">MA7-20</strain>
    </source>
</reference>
<dbReference type="GeneID" id="90765866"/>